<comment type="caution">
    <text evidence="1">The sequence shown here is derived from an EMBL/GenBank/DDBJ whole genome shotgun (WGS) entry which is preliminary data.</text>
</comment>
<accession>A0AAN7BQK2</accession>
<dbReference type="AlphaFoldDB" id="A0AAN7BQK2"/>
<dbReference type="Proteomes" id="UP001301958">
    <property type="component" value="Unassembled WGS sequence"/>
</dbReference>
<gene>
    <name evidence="1" type="ORF">QBC38DRAFT_454879</name>
</gene>
<reference evidence="1" key="1">
    <citation type="journal article" date="2023" name="Mol. Phylogenet. Evol.">
        <title>Genome-scale phylogeny and comparative genomics of the fungal order Sordariales.</title>
        <authorList>
            <person name="Hensen N."/>
            <person name="Bonometti L."/>
            <person name="Westerberg I."/>
            <person name="Brannstrom I.O."/>
            <person name="Guillou S."/>
            <person name="Cros-Aarteil S."/>
            <person name="Calhoun S."/>
            <person name="Haridas S."/>
            <person name="Kuo A."/>
            <person name="Mondo S."/>
            <person name="Pangilinan J."/>
            <person name="Riley R."/>
            <person name="LaButti K."/>
            <person name="Andreopoulos B."/>
            <person name="Lipzen A."/>
            <person name="Chen C."/>
            <person name="Yan M."/>
            <person name="Daum C."/>
            <person name="Ng V."/>
            <person name="Clum A."/>
            <person name="Steindorff A."/>
            <person name="Ohm R.A."/>
            <person name="Martin F."/>
            <person name="Silar P."/>
            <person name="Natvig D.O."/>
            <person name="Lalanne C."/>
            <person name="Gautier V."/>
            <person name="Ament-Velasquez S.L."/>
            <person name="Kruys A."/>
            <person name="Hutchinson M.I."/>
            <person name="Powell A.J."/>
            <person name="Barry K."/>
            <person name="Miller A.N."/>
            <person name="Grigoriev I.V."/>
            <person name="Debuchy R."/>
            <person name="Gladieux P."/>
            <person name="Hiltunen Thoren M."/>
            <person name="Johannesson H."/>
        </authorList>
    </citation>
    <scope>NUCLEOTIDE SEQUENCE</scope>
    <source>
        <strain evidence="1">CBS 990.96</strain>
    </source>
</reference>
<reference evidence="1" key="2">
    <citation type="submission" date="2023-05" db="EMBL/GenBank/DDBJ databases">
        <authorList>
            <consortium name="Lawrence Berkeley National Laboratory"/>
            <person name="Steindorff A."/>
            <person name="Hensen N."/>
            <person name="Bonometti L."/>
            <person name="Westerberg I."/>
            <person name="Brannstrom I.O."/>
            <person name="Guillou S."/>
            <person name="Cros-Aarteil S."/>
            <person name="Calhoun S."/>
            <person name="Haridas S."/>
            <person name="Kuo A."/>
            <person name="Mondo S."/>
            <person name="Pangilinan J."/>
            <person name="Riley R."/>
            <person name="Labutti K."/>
            <person name="Andreopoulos B."/>
            <person name="Lipzen A."/>
            <person name="Chen C."/>
            <person name="Yanf M."/>
            <person name="Daum C."/>
            <person name="Ng V."/>
            <person name="Clum A."/>
            <person name="Ohm R."/>
            <person name="Martin F."/>
            <person name="Silar P."/>
            <person name="Natvig D."/>
            <person name="Lalanne C."/>
            <person name="Gautier V."/>
            <person name="Ament-Velasquez S.L."/>
            <person name="Kruys A."/>
            <person name="Hutchinson M.I."/>
            <person name="Powell A.J."/>
            <person name="Barry K."/>
            <person name="Miller A.N."/>
            <person name="Grigoriev I.V."/>
            <person name="Debuchy R."/>
            <person name="Gladieux P."/>
            <person name="Thoren M.H."/>
            <person name="Johannesson H."/>
        </authorList>
    </citation>
    <scope>NUCLEOTIDE SEQUENCE</scope>
    <source>
        <strain evidence="1">CBS 990.96</strain>
    </source>
</reference>
<organism evidence="1 2">
    <name type="scientific">Podospora fimiseda</name>
    <dbReference type="NCBI Taxonomy" id="252190"/>
    <lineage>
        <taxon>Eukaryota</taxon>
        <taxon>Fungi</taxon>
        <taxon>Dikarya</taxon>
        <taxon>Ascomycota</taxon>
        <taxon>Pezizomycotina</taxon>
        <taxon>Sordariomycetes</taxon>
        <taxon>Sordariomycetidae</taxon>
        <taxon>Sordariales</taxon>
        <taxon>Podosporaceae</taxon>
        <taxon>Podospora</taxon>
    </lineage>
</organism>
<sequence length="86" mass="10095">MVADAQKIALKQHGYEGVDFTEVIRRHFVKELEAAAQDLVSGSEGGHEQRRKRRAEKVFVPVDRTEILDEIIEWWKQDPRPQRWAL</sequence>
<protein>
    <submittedName>
        <fullName evidence="1">Uncharacterized protein</fullName>
    </submittedName>
</protein>
<proteinExistence type="predicted"/>
<evidence type="ECO:0000313" key="1">
    <source>
        <dbReference type="EMBL" id="KAK4227739.1"/>
    </source>
</evidence>
<evidence type="ECO:0000313" key="2">
    <source>
        <dbReference type="Proteomes" id="UP001301958"/>
    </source>
</evidence>
<name>A0AAN7BQK2_9PEZI</name>
<dbReference type="EMBL" id="MU865327">
    <property type="protein sequence ID" value="KAK4227739.1"/>
    <property type="molecule type" value="Genomic_DNA"/>
</dbReference>
<keyword evidence="2" id="KW-1185">Reference proteome</keyword>